<dbReference type="GO" id="GO:0015074">
    <property type="term" value="P:DNA integration"/>
    <property type="evidence" value="ECO:0007669"/>
    <property type="project" value="UniProtKB-KW"/>
</dbReference>
<dbReference type="CDD" id="cd00397">
    <property type="entry name" value="DNA_BRE_C"/>
    <property type="match status" value="1"/>
</dbReference>
<dbReference type="InterPro" id="IPR002104">
    <property type="entry name" value="Integrase_catalytic"/>
</dbReference>
<dbReference type="Proteomes" id="UP000181936">
    <property type="component" value="Chromosome"/>
</dbReference>
<dbReference type="InterPro" id="IPR011010">
    <property type="entry name" value="DNA_brk_join_enz"/>
</dbReference>
<evidence type="ECO:0000256" key="4">
    <source>
        <dbReference type="ARBA" id="ARBA00023172"/>
    </source>
</evidence>
<comment type="similarity">
    <text evidence="1">Belongs to the 'phage' integrase family.</text>
</comment>
<keyword evidence="4" id="KW-0233">DNA recombination</keyword>
<sequence>MEEIIKQFIQYLQKKDREESTVKMYVQEIRHFIGWMESDNKQLASLTETDIIQFRNFLIQKNMKPATINKSLSTISSFLKWVKETYHYDLHFPVQIRLSNQTSEQKPTWITQAEQSELLHILTLEKNPFQKARNEAIVYLMLFTGLRIEEVSQLLIKHVHNDYLFIQHGENIDRKVPILRNLSRKLTEWLEIRNRINKQVYHESPYLFVTKRSGKMQPRAIQYVIDGYNTELSFSVTSQILRHTFCRRLVEQGYTVEQVKELAGHKSIVTSYKYF</sequence>
<name>A0A1L3MX04_9BACI</name>
<dbReference type="Pfam" id="PF13495">
    <property type="entry name" value="Phage_int_SAM_4"/>
    <property type="match status" value="1"/>
</dbReference>
<dbReference type="STRING" id="1547283.A9C19_20475"/>
<feature type="domain" description="Core-binding (CB)" evidence="7">
    <location>
        <begin position="1"/>
        <end position="83"/>
    </location>
</feature>
<evidence type="ECO:0000256" key="2">
    <source>
        <dbReference type="ARBA" id="ARBA00022908"/>
    </source>
</evidence>
<proteinExistence type="inferred from homology"/>
<dbReference type="PROSITE" id="PS51898">
    <property type="entry name" value="TYR_RECOMBINASE"/>
    <property type="match status" value="1"/>
</dbReference>
<dbReference type="InterPro" id="IPR013762">
    <property type="entry name" value="Integrase-like_cat_sf"/>
</dbReference>
<dbReference type="AlphaFoldDB" id="A0A1L3MX04"/>
<dbReference type="Gene3D" id="1.10.443.10">
    <property type="entry name" value="Intergrase catalytic core"/>
    <property type="match status" value="1"/>
</dbReference>
<evidence type="ECO:0000256" key="1">
    <source>
        <dbReference type="ARBA" id="ARBA00008857"/>
    </source>
</evidence>
<reference evidence="8 9" key="1">
    <citation type="journal article" date="2016" name="Sci. Rep.">
        <title>Complete genome sequence and transcriptomic analysis of a novel marine strain Bacillus weihaiensis reveals the mechanism of brown algae degradation.</title>
        <authorList>
            <person name="Zhu Y."/>
            <person name="Chen P."/>
            <person name="Bao Y."/>
            <person name="Men Y."/>
            <person name="Zeng Y."/>
            <person name="Yang J."/>
            <person name="Sun J."/>
            <person name="Sun Y."/>
        </authorList>
    </citation>
    <scope>NUCLEOTIDE SEQUENCE [LARGE SCALE GENOMIC DNA]</scope>
    <source>
        <strain evidence="8 9">Alg07</strain>
    </source>
</reference>
<dbReference type="OrthoDB" id="974902at2"/>
<dbReference type="RefSeq" id="WP_072581649.1">
    <property type="nucleotide sequence ID" value="NZ_CP016020.1"/>
</dbReference>
<dbReference type="SUPFAM" id="SSF56349">
    <property type="entry name" value="DNA breaking-rejoining enzymes"/>
    <property type="match status" value="1"/>
</dbReference>
<evidence type="ECO:0000313" key="8">
    <source>
        <dbReference type="EMBL" id="APH06856.1"/>
    </source>
</evidence>
<dbReference type="KEGG" id="bwh:A9C19_20475"/>
<keyword evidence="9" id="KW-1185">Reference proteome</keyword>
<accession>A0A1L3MX04</accession>
<evidence type="ECO:0000259" key="7">
    <source>
        <dbReference type="PROSITE" id="PS51900"/>
    </source>
</evidence>
<dbReference type="InterPro" id="IPR050090">
    <property type="entry name" value="Tyrosine_recombinase_XerCD"/>
</dbReference>
<dbReference type="GO" id="GO:0003677">
    <property type="term" value="F:DNA binding"/>
    <property type="evidence" value="ECO:0007669"/>
    <property type="project" value="UniProtKB-UniRule"/>
</dbReference>
<evidence type="ECO:0000313" key="9">
    <source>
        <dbReference type="Proteomes" id="UP000181936"/>
    </source>
</evidence>
<evidence type="ECO:0000256" key="3">
    <source>
        <dbReference type="ARBA" id="ARBA00023125"/>
    </source>
</evidence>
<evidence type="ECO:0008006" key="10">
    <source>
        <dbReference type="Google" id="ProtNLM"/>
    </source>
</evidence>
<keyword evidence="3 5" id="KW-0238">DNA-binding</keyword>
<feature type="domain" description="Tyr recombinase" evidence="6">
    <location>
        <begin position="105"/>
        <end position="275"/>
    </location>
</feature>
<dbReference type="InterPro" id="IPR044068">
    <property type="entry name" value="CB"/>
</dbReference>
<organism evidence="8 9">
    <name type="scientific">Bacillus weihaiensis</name>
    <dbReference type="NCBI Taxonomy" id="1547283"/>
    <lineage>
        <taxon>Bacteria</taxon>
        <taxon>Bacillati</taxon>
        <taxon>Bacillota</taxon>
        <taxon>Bacilli</taxon>
        <taxon>Bacillales</taxon>
        <taxon>Bacillaceae</taxon>
        <taxon>Bacillus</taxon>
    </lineage>
</organism>
<dbReference type="Gene3D" id="1.10.150.130">
    <property type="match status" value="1"/>
</dbReference>
<gene>
    <name evidence="8" type="ORF">A9C19_20475</name>
</gene>
<dbReference type="PANTHER" id="PTHR30349:SF41">
    <property type="entry name" value="INTEGRASE_RECOMBINASE PROTEIN MJ0367-RELATED"/>
    <property type="match status" value="1"/>
</dbReference>
<dbReference type="PROSITE" id="PS51900">
    <property type="entry name" value="CB"/>
    <property type="match status" value="1"/>
</dbReference>
<dbReference type="EMBL" id="CP016020">
    <property type="protein sequence ID" value="APH06856.1"/>
    <property type="molecule type" value="Genomic_DNA"/>
</dbReference>
<dbReference type="Pfam" id="PF00589">
    <property type="entry name" value="Phage_integrase"/>
    <property type="match status" value="1"/>
</dbReference>
<dbReference type="InterPro" id="IPR004107">
    <property type="entry name" value="Integrase_SAM-like_N"/>
</dbReference>
<evidence type="ECO:0000256" key="5">
    <source>
        <dbReference type="PROSITE-ProRule" id="PRU01248"/>
    </source>
</evidence>
<keyword evidence="2" id="KW-0229">DNA integration</keyword>
<dbReference type="GO" id="GO:0006310">
    <property type="term" value="P:DNA recombination"/>
    <property type="evidence" value="ECO:0007669"/>
    <property type="project" value="UniProtKB-KW"/>
</dbReference>
<evidence type="ECO:0000259" key="6">
    <source>
        <dbReference type="PROSITE" id="PS51898"/>
    </source>
</evidence>
<dbReference type="PANTHER" id="PTHR30349">
    <property type="entry name" value="PHAGE INTEGRASE-RELATED"/>
    <property type="match status" value="1"/>
</dbReference>
<dbReference type="InterPro" id="IPR010998">
    <property type="entry name" value="Integrase_recombinase_N"/>
</dbReference>
<protein>
    <recommendedName>
        <fullName evidence="10">Integrase</fullName>
    </recommendedName>
</protein>